<dbReference type="Proteomes" id="UP000225706">
    <property type="component" value="Unassembled WGS sequence"/>
</dbReference>
<gene>
    <name evidence="2" type="ORF">AWC38_SpisGene552</name>
</gene>
<protein>
    <submittedName>
        <fullName evidence="2">Uncharacterized protein</fullName>
    </submittedName>
</protein>
<organism evidence="2 3">
    <name type="scientific">Stylophora pistillata</name>
    <name type="common">Smooth cauliflower coral</name>
    <dbReference type="NCBI Taxonomy" id="50429"/>
    <lineage>
        <taxon>Eukaryota</taxon>
        <taxon>Metazoa</taxon>
        <taxon>Cnidaria</taxon>
        <taxon>Anthozoa</taxon>
        <taxon>Hexacorallia</taxon>
        <taxon>Scleractinia</taxon>
        <taxon>Astrocoeniina</taxon>
        <taxon>Pocilloporidae</taxon>
        <taxon>Stylophora</taxon>
    </lineage>
</organism>
<evidence type="ECO:0000313" key="2">
    <source>
        <dbReference type="EMBL" id="PFX34648.1"/>
    </source>
</evidence>
<evidence type="ECO:0000313" key="3">
    <source>
        <dbReference type="Proteomes" id="UP000225706"/>
    </source>
</evidence>
<feature type="region of interest" description="Disordered" evidence="1">
    <location>
        <begin position="1"/>
        <end position="36"/>
    </location>
</feature>
<evidence type="ECO:0000256" key="1">
    <source>
        <dbReference type="SAM" id="MobiDB-lite"/>
    </source>
</evidence>
<proteinExistence type="predicted"/>
<reference evidence="3" key="1">
    <citation type="journal article" date="2017" name="bioRxiv">
        <title>Comparative analysis of the genomes of Stylophora pistillata and Acropora digitifera provides evidence for extensive differences between species of corals.</title>
        <authorList>
            <person name="Voolstra C.R."/>
            <person name="Li Y."/>
            <person name="Liew Y.J."/>
            <person name="Baumgarten S."/>
            <person name="Zoccola D."/>
            <person name="Flot J.-F."/>
            <person name="Tambutte S."/>
            <person name="Allemand D."/>
            <person name="Aranda M."/>
        </authorList>
    </citation>
    <scope>NUCLEOTIDE SEQUENCE [LARGE SCALE GENOMIC DNA]</scope>
</reference>
<accession>A0A2B4T1I7</accession>
<dbReference type="OrthoDB" id="5977084at2759"/>
<feature type="compositionally biased region" description="Basic and acidic residues" evidence="1">
    <location>
        <begin position="11"/>
        <end position="24"/>
    </location>
</feature>
<name>A0A2B4T1I7_STYPI</name>
<dbReference type="EMBL" id="LSMT01000003">
    <property type="protein sequence ID" value="PFX34648.1"/>
    <property type="molecule type" value="Genomic_DNA"/>
</dbReference>
<sequence length="437" mass="49320">MSARQLSNSRKKIDPTELGKRRSSDGGGKNSGSVVLQNGSSWCERGFDNETMATSPNSSQRFFDSDGAVQMMTFQPTSRVSKHEESCYQLISSCSTNRSNAVKSGADENTEGLADFPARRASFHTSIQGLSLLRVPDPELTGHINFSDSQAEDTTRMTDEQRNKLERLKQQIFLDNTRRKWGRKLSENKVAKSTHSNVTGETKLPVLTGEAVKRHLRCHETPITVSKPLSMYDSGSNFEPTDRGTPLQNQNYDRDAVFKLARHDSASDQFDAPLNMDPFTSAYYEHHSQRKSNEHDFELSRPPIGEEGDFESIAVFMGRLRTRSEPGDLVSRKVSTVHQLHTRTRSENNELRTKVQLFVKKPLPALPPSTLRVKKQVINEVTSHSISGAHASASWTPRERREGIVNIHTCPNLNVFSDRSWLYQDVSRNRHRSSCRQ</sequence>
<dbReference type="AlphaFoldDB" id="A0A2B4T1I7"/>
<comment type="caution">
    <text evidence="2">The sequence shown here is derived from an EMBL/GenBank/DDBJ whole genome shotgun (WGS) entry which is preliminary data.</text>
</comment>
<keyword evidence="3" id="KW-1185">Reference proteome</keyword>